<feature type="compositionally biased region" description="Acidic residues" evidence="1">
    <location>
        <begin position="173"/>
        <end position="193"/>
    </location>
</feature>
<evidence type="ECO:0000313" key="4">
    <source>
        <dbReference type="Proteomes" id="UP000310066"/>
    </source>
</evidence>
<organism evidence="3 4">
    <name type="scientific">Friedmanniomyces endolithicus</name>
    <dbReference type="NCBI Taxonomy" id="329885"/>
    <lineage>
        <taxon>Eukaryota</taxon>
        <taxon>Fungi</taxon>
        <taxon>Dikarya</taxon>
        <taxon>Ascomycota</taxon>
        <taxon>Pezizomycotina</taxon>
        <taxon>Dothideomycetes</taxon>
        <taxon>Dothideomycetidae</taxon>
        <taxon>Mycosphaerellales</taxon>
        <taxon>Teratosphaeriaceae</taxon>
        <taxon>Friedmanniomyces</taxon>
    </lineage>
</organism>
<protein>
    <submittedName>
        <fullName evidence="3">Uncharacterized protein</fullName>
    </submittedName>
</protein>
<keyword evidence="5" id="KW-1185">Reference proteome</keyword>
<dbReference type="Proteomes" id="UP000310066">
    <property type="component" value="Unassembled WGS sequence"/>
</dbReference>
<dbReference type="EMBL" id="JAUJLE010000079">
    <property type="protein sequence ID" value="KAK0988372.1"/>
    <property type="molecule type" value="Genomic_DNA"/>
</dbReference>
<evidence type="ECO:0000313" key="3">
    <source>
        <dbReference type="EMBL" id="TKA26408.1"/>
    </source>
</evidence>
<feature type="region of interest" description="Disordered" evidence="1">
    <location>
        <begin position="1"/>
        <end position="196"/>
    </location>
</feature>
<feature type="compositionally biased region" description="Basic and acidic residues" evidence="1">
    <location>
        <begin position="1"/>
        <end position="20"/>
    </location>
</feature>
<dbReference type="Proteomes" id="UP001175353">
    <property type="component" value="Unassembled WGS sequence"/>
</dbReference>
<comment type="caution">
    <text evidence="3">The sequence shown here is derived from an EMBL/GenBank/DDBJ whole genome shotgun (WGS) entry which is preliminary data.</text>
</comment>
<gene>
    <name evidence="3" type="ORF">B0A54_17164</name>
    <name evidence="2" type="ORF">LTR91_009604</name>
</gene>
<evidence type="ECO:0000256" key="1">
    <source>
        <dbReference type="SAM" id="MobiDB-lite"/>
    </source>
</evidence>
<dbReference type="OrthoDB" id="10362000at2759"/>
<sequence length="324" mass="35438">MSKRERSATPEPVERKEPRFTVEMTIRTRSAPVSRAGIESQDHPMGWSPVPEEGMEPRYGGAEQEEEGEGSGEDGEEGEEGEEEGEEGDDGDDGDDNTVSRQHSGAGKGGYSEGDGGDGAADEEEEEFQGFDEYPRADSPSGLSGRTAVPFADEGEPGDEMGDGRDSPVWWEEHDDDDVSDGSGDDEDEEADDAPVFSEYSTANLIRAAKPANVKAEESVAKHWGPHSLDRLLDPVLIPKNPTPDMTYYMGRIVDLPVARWNRKLIFQLGALAAVAKIDDANRFMLEAYEERLARTEGRRLGVQAKDVLEALAKATQPQYEQSQ</sequence>
<name>A0A4U0TVR1_9PEZI</name>
<reference evidence="2" key="2">
    <citation type="submission" date="2023-06" db="EMBL/GenBank/DDBJ databases">
        <title>Black Yeasts Isolated from many extreme environments.</title>
        <authorList>
            <person name="Coleine C."/>
            <person name="Stajich J.E."/>
            <person name="Selbmann L."/>
        </authorList>
    </citation>
    <scope>NUCLEOTIDE SEQUENCE</scope>
    <source>
        <strain evidence="2">CCFEE 5200</strain>
    </source>
</reference>
<reference evidence="3 4" key="1">
    <citation type="submission" date="2017-03" db="EMBL/GenBank/DDBJ databases">
        <title>Genomes of endolithic fungi from Antarctica.</title>
        <authorList>
            <person name="Coleine C."/>
            <person name="Masonjones S."/>
            <person name="Stajich J.E."/>
        </authorList>
    </citation>
    <scope>NUCLEOTIDE SEQUENCE [LARGE SCALE GENOMIC DNA]</scope>
    <source>
        <strain evidence="3 4">CCFEE 5311</strain>
    </source>
</reference>
<accession>A0A4U0TVR1</accession>
<feature type="compositionally biased region" description="Acidic residues" evidence="1">
    <location>
        <begin position="63"/>
        <end position="96"/>
    </location>
</feature>
<dbReference type="AlphaFoldDB" id="A0A4U0TVR1"/>
<feature type="compositionally biased region" description="Acidic residues" evidence="1">
    <location>
        <begin position="120"/>
        <end position="130"/>
    </location>
</feature>
<dbReference type="EMBL" id="NAJP01000139">
    <property type="protein sequence ID" value="TKA26408.1"/>
    <property type="molecule type" value="Genomic_DNA"/>
</dbReference>
<evidence type="ECO:0000313" key="2">
    <source>
        <dbReference type="EMBL" id="KAK0988372.1"/>
    </source>
</evidence>
<feature type="compositionally biased region" description="Gly residues" evidence="1">
    <location>
        <begin position="106"/>
        <end position="119"/>
    </location>
</feature>
<proteinExistence type="predicted"/>
<evidence type="ECO:0000313" key="5">
    <source>
        <dbReference type="Proteomes" id="UP001175353"/>
    </source>
</evidence>